<keyword evidence="5" id="KW-0539">Nucleus</keyword>
<feature type="compositionally biased region" description="Polar residues" evidence="7">
    <location>
        <begin position="819"/>
        <end position="835"/>
    </location>
</feature>
<reference evidence="8" key="1">
    <citation type="submission" date="2023-03" db="EMBL/GenBank/DDBJ databases">
        <authorList>
            <person name="Julca I."/>
        </authorList>
    </citation>
    <scope>NUCLEOTIDE SEQUENCE</scope>
</reference>
<dbReference type="Proteomes" id="UP001161247">
    <property type="component" value="Chromosome 1"/>
</dbReference>
<dbReference type="PANTHER" id="PTHR17204">
    <property type="entry name" value="PRE-MRNA PROCESSING PROTEIN PRP39-RELATED"/>
    <property type="match status" value="1"/>
</dbReference>
<accession>A0AAV1BXT7</accession>
<dbReference type="GO" id="GO:0030627">
    <property type="term" value="F:pre-mRNA 5'-splice site binding"/>
    <property type="evidence" value="ECO:0007669"/>
    <property type="project" value="TreeGrafter"/>
</dbReference>
<feature type="region of interest" description="Disordered" evidence="7">
    <location>
        <begin position="881"/>
        <end position="932"/>
    </location>
</feature>
<dbReference type="GO" id="GO:0071004">
    <property type="term" value="C:U2-type prespliceosome"/>
    <property type="evidence" value="ECO:0007669"/>
    <property type="project" value="TreeGrafter"/>
</dbReference>
<dbReference type="Pfam" id="PF23241">
    <property type="entry name" value="HAT_PRP39_C"/>
    <property type="match status" value="1"/>
</dbReference>
<dbReference type="InterPro" id="IPR011990">
    <property type="entry name" value="TPR-like_helical_dom_sf"/>
</dbReference>
<feature type="compositionally biased region" description="Polar residues" evidence="7">
    <location>
        <begin position="787"/>
        <end position="811"/>
    </location>
</feature>
<dbReference type="AlphaFoldDB" id="A0AAV1BXT7"/>
<evidence type="ECO:0000256" key="1">
    <source>
        <dbReference type="ARBA" id="ARBA00004123"/>
    </source>
</evidence>
<evidence type="ECO:0000313" key="8">
    <source>
        <dbReference type="EMBL" id="CAI9087906.1"/>
    </source>
</evidence>
<keyword evidence="2" id="KW-0507">mRNA processing</keyword>
<feature type="region of interest" description="Disordered" evidence="7">
    <location>
        <begin position="672"/>
        <end position="697"/>
    </location>
</feature>
<dbReference type="FunFam" id="1.25.40.10:FF:000064">
    <property type="entry name" value="Putative pre-mrna-processing factor 39"/>
    <property type="match status" value="1"/>
</dbReference>
<gene>
    <name evidence="8" type="ORF">OLC1_LOCUS615</name>
</gene>
<evidence type="ECO:0000256" key="2">
    <source>
        <dbReference type="ARBA" id="ARBA00022664"/>
    </source>
</evidence>
<evidence type="ECO:0000256" key="4">
    <source>
        <dbReference type="ARBA" id="ARBA00023187"/>
    </source>
</evidence>
<feature type="compositionally biased region" description="Basic and acidic residues" evidence="7">
    <location>
        <begin position="14"/>
        <end position="23"/>
    </location>
</feature>
<dbReference type="SMART" id="SM00386">
    <property type="entry name" value="HAT"/>
    <property type="match status" value="6"/>
</dbReference>
<comment type="similarity">
    <text evidence="6">Belongs to the PRP39 family.</text>
</comment>
<proteinExistence type="inferred from homology"/>
<dbReference type="Pfam" id="PF23240">
    <property type="entry name" value="HAT_PRP39_N"/>
    <property type="match status" value="1"/>
</dbReference>
<evidence type="ECO:0000256" key="5">
    <source>
        <dbReference type="ARBA" id="ARBA00023242"/>
    </source>
</evidence>
<dbReference type="Gene3D" id="1.25.40.10">
    <property type="entry name" value="Tetratricopeptide repeat domain"/>
    <property type="match status" value="2"/>
</dbReference>
<comment type="subcellular location">
    <subcellularLocation>
        <location evidence="1">Nucleus</location>
    </subcellularLocation>
</comment>
<dbReference type="EMBL" id="OX459118">
    <property type="protein sequence ID" value="CAI9087906.1"/>
    <property type="molecule type" value="Genomic_DNA"/>
</dbReference>
<evidence type="ECO:0000313" key="9">
    <source>
        <dbReference type="Proteomes" id="UP001161247"/>
    </source>
</evidence>
<protein>
    <submittedName>
        <fullName evidence="8">OLC1v1022099C1</fullName>
    </submittedName>
</protein>
<dbReference type="GO" id="GO:0000395">
    <property type="term" value="P:mRNA 5'-splice site recognition"/>
    <property type="evidence" value="ECO:0007669"/>
    <property type="project" value="TreeGrafter"/>
</dbReference>
<keyword evidence="9" id="KW-1185">Reference proteome</keyword>
<feature type="region of interest" description="Disordered" evidence="7">
    <location>
        <begin position="787"/>
        <end position="835"/>
    </location>
</feature>
<evidence type="ECO:0000256" key="7">
    <source>
        <dbReference type="SAM" id="MobiDB-lite"/>
    </source>
</evidence>
<keyword evidence="3" id="KW-0677">Repeat</keyword>
<organism evidence="8 9">
    <name type="scientific">Oldenlandia corymbosa var. corymbosa</name>
    <dbReference type="NCBI Taxonomy" id="529605"/>
    <lineage>
        <taxon>Eukaryota</taxon>
        <taxon>Viridiplantae</taxon>
        <taxon>Streptophyta</taxon>
        <taxon>Embryophyta</taxon>
        <taxon>Tracheophyta</taxon>
        <taxon>Spermatophyta</taxon>
        <taxon>Magnoliopsida</taxon>
        <taxon>eudicotyledons</taxon>
        <taxon>Gunneridae</taxon>
        <taxon>Pentapetalae</taxon>
        <taxon>asterids</taxon>
        <taxon>lamiids</taxon>
        <taxon>Gentianales</taxon>
        <taxon>Rubiaceae</taxon>
        <taxon>Rubioideae</taxon>
        <taxon>Spermacoceae</taxon>
        <taxon>Hedyotis-Oldenlandia complex</taxon>
        <taxon>Oldenlandia</taxon>
    </lineage>
</organism>
<keyword evidence="4" id="KW-0508">mRNA splicing</keyword>
<dbReference type="GO" id="GO:0005685">
    <property type="term" value="C:U1 snRNP"/>
    <property type="evidence" value="ECO:0007669"/>
    <property type="project" value="TreeGrafter"/>
</dbReference>
<dbReference type="PANTHER" id="PTHR17204:SF26">
    <property type="entry name" value="PRE-MRNA-PROCESSING FACTOR 39-2"/>
    <property type="match status" value="1"/>
</dbReference>
<name>A0AAV1BXT7_OLDCO</name>
<dbReference type="FunFam" id="1.25.40.10:FF:000159">
    <property type="entry name" value="Tetratricopeptide repeat (TPR)-like superfamily protein"/>
    <property type="match status" value="1"/>
</dbReference>
<dbReference type="SUPFAM" id="SSF48452">
    <property type="entry name" value="TPR-like"/>
    <property type="match status" value="1"/>
</dbReference>
<sequence>MEGLEDSPSTLLVKDIEPRSDNERDSEDSCGSFSGLCLLQGQGAYFHTRLDEIVAGDPYDLDAWSVLIEEVERKCIDNLDIISIIYDSLLSRFPLCHWYWRKYADHAVRLSDAHAAVKVFECAVGSATFSVGLWVDYCRFGVSFYEDPFDVRRLFQRALMYVRRDYLCHALWNEYIKFELSQQNWEFLANIYLQVLRFPTGYLHKYYENFEHFVDGMEKELRKCNQCGIEVKPRHNGEVMWSDYEISQVIKDLQYPANEAVLAKAVHMYQYIGEEFYQKANKLDERIKLYETNIKRLYFDTAPLDEGQLQNWHQYLDFVEKQEDFDWAQQLYERCLIPCAYFPEFWMRYVEFMESKGAREFANSALDRATQVFLKNVPEINLFNARFKEQIGDSVAASAALAQCDFGSGSYLPKHIIELANIQRRLGCLEEACATLDKAINMTEKMRKLHNFSSLFIYYCRLKYLITGSVDTAREVLIDGIQRIPDCSQLLEELIKFAMTHEGSKQVNFLDSIIDQAISPSTSAHGSQSLALTDRQRISSLFLEFVDLCGTSHDVRNAWIRHVRLFPQSVRNNVVDMHVDSVNCFSDRILEERENGYRACRILQPEGRTSNPAVQDQMSVVPMNHASKVEVACADQITWKCIDDMECEEDNLLANDPSLAASEVNEVISDRVPQQHNDTPEVKSDNFSPQMPEGERAGPATRTLVHLNTEDTSGSNEKTCSLHEYSEAIAAPESPRKHSISFDKQDQELEQCPNPISLDNLSLHSVEKASSDLIIVASDQLDPTLIVSKSDTNGPQVCLNSEIKSPASSPNGIPAIDSGQVQESSGGAESGCFSSSASEQKRIAIDTHPDSLATLGITGEHHLVPSVANAETSGVNLPSKLQHSTLKHEPIPRGSHMPISQAYSPRPSIQEPLGHSKVQNREGGAQGSSQPVTANYSQISGLVWEYPQLPSEKGVMLTQQQYQQSHLQLHPFQLRRQHNQQYLSSWQPEQKQSYSVPYQVHQLQHQQQAHQQIQHHYHQLTQQLQFHQGQVPPVNCQQLELYYQSEKVITT</sequence>
<feature type="region of interest" description="Disordered" evidence="7">
    <location>
        <begin position="1"/>
        <end position="28"/>
    </location>
</feature>
<evidence type="ECO:0000256" key="3">
    <source>
        <dbReference type="ARBA" id="ARBA00022737"/>
    </source>
</evidence>
<evidence type="ECO:0000256" key="6">
    <source>
        <dbReference type="ARBA" id="ARBA00038019"/>
    </source>
</evidence>
<dbReference type="GO" id="GO:0000243">
    <property type="term" value="C:commitment complex"/>
    <property type="evidence" value="ECO:0007669"/>
    <property type="project" value="TreeGrafter"/>
</dbReference>
<dbReference type="InterPro" id="IPR003107">
    <property type="entry name" value="HAT"/>
</dbReference>
<dbReference type="InterPro" id="IPR059164">
    <property type="entry name" value="HAT_PRP39_C"/>
</dbReference>